<feature type="region of interest" description="Disordered" evidence="1">
    <location>
        <begin position="64"/>
        <end position="90"/>
    </location>
</feature>
<evidence type="ECO:0000256" key="1">
    <source>
        <dbReference type="SAM" id="MobiDB-lite"/>
    </source>
</evidence>
<accession>A0A086JCV6</accession>
<organism evidence="2 3">
    <name type="scientific">Toxoplasma gondii p89</name>
    <dbReference type="NCBI Taxonomy" id="943119"/>
    <lineage>
        <taxon>Eukaryota</taxon>
        <taxon>Sar</taxon>
        <taxon>Alveolata</taxon>
        <taxon>Apicomplexa</taxon>
        <taxon>Conoidasida</taxon>
        <taxon>Coccidia</taxon>
        <taxon>Eucoccidiorida</taxon>
        <taxon>Eimeriorina</taxon>
        <taxon>Sarcocystidae</taxon>
        <taxon>Toxoplasma</taxon>
    </lineage>
</organism>
<proteinExistence type="predicted"/>
<dbReference type="VEuPathDB" id="ToxoDB:TGP89_297340"/>
<dbReference type="Proteomes" id="UP000028828">
    <property type="component" value="Unassembled WGS sequence"/>
</dbReference>
<feature type="region of interest" description="Disordered" evidence="1">
    <location>
        <begin position="14"/>
        <end position="42"/>
    </location>
</feature>
<evidence type="ECO:0000313" key="3">
    <source>
        <dbReference type="Proteomes" id="UP000028828"/>
    </source>
</evidence>
<name>A0A086JCV6_TOXGO</name>
<feature type="compositionally biased region" description="Basic residues" evidence="1">
    <location>
        <begin position="302"/>
        <end position="314"/>
    </location>
</feature>
<reference evidence="2 3" key="1">
    <citation type="submission" date="2014-03" db="EMBL/GenBank/DDBJ databases">
        <authorList>
            <person name="Sibley D."/>
            <person name="Venepally P."/>
            <person name="Karamycheva S."/>
            <person name="Hadjithomas M."/>
            <person name="Khan A."/>
            <person name="Brunk B."/>
            <person name="Roos D."/>
            <person name="Caler E."/>
            <person name="Lorenzi H."/>
        </authorList>
    </citation>
    <scope>NUCLEOTIDE SEQUENCE [LARGE SCALE GENOMIC DNA]</scope>
    <source>
        <strain evidence="3">p89</strain>
    </source>
</reference>
<dbReference type="AlphaFoldDB" id="A0A086JCV6"/>
<dbReference type="EMBL" id="AEYI02002109">
    <property type="protein sequence ID" value="KFG29974.1"/>
    <property type="molecule type" value="Genomic_DNA"/>
</dbReference>
<gene>
    <name evidence="2" type="ORF">TGP89_297340</name>
</gene>
<evidence type="ECO:0000313" key="2">
    <source>
        <dbReference type="EMBL" id="KFG29974.1"/>
    </source>
</evidence>
<feature type="region of interest" description="Disordered" evidence="1">
    <location>
        <begin position="276"/>
        <end position="316"/>
    </location>
</feature>
<sequence>MECLPPVRAELISVNESQRWSGGSADPRNSTESQEIFSTEDAKSISDASLWTDILSVSIPEDLCKSSSVPEEEMDSEGRVTGNSPKQRLLTGSSGLTAAVTKPAPGSPSELIVGDETIQTADCEPGHDTSHAASRMEAKAGCRPRERALQSTACLSNAMSGVSRNREAKLSGVVRTGKGVGGSGRGRLSLGAVGRQLLLDRIRTRYHTNAVYYSALLRDKYNSTISKLPFFTVSLLHQLADDFEIDTSALLNQNVENAGAPGGYVRSACKSRGVDRTRRTSVPVAASAAIRETESSDQERAARRKTTRVKRKSGRNLQQTKGTCLAGLRGCSVAEMDQGLERFAGMSGSTGNATSGLCTPTARNRSTEDAFEATAAGVEMLGRKVFNSSRDTDSISAWLLSTTSTSKESQTASSEEGGELCRSAVCTPGTGSTESVPSSPLRSNSGANCASTADIGLGKSSEAEIDCGEKQPEERRAFSRICLEQNSSVNANRASWPALIEDVESVCKGVVSSVSGTATNRKGAGTSAVFPSNGQCLKRSCRPDIEAIEALLDAARRKEPSVSLESFKSRLLRAGLSLPGSEHASKKSKILQATASESTTIPSSPTTSTTAAVELLTAAELWSTTHARARSMERRGIINKELSAAAGFGGGASTTRGISRAGIVSGLAYGKGNCWTGEDDGDDDTPSDERCRMLAALSRHGGDPELQSVRFPSLASAFPAAAATGLRDSDVNEHVRRTIGHSGSNAGGCVGVTSFRVRPRRTTYSQFSTNHALCWQAIDPRMRDASDVLAVTVGDIASFLRTQRMRRCGGRSAVLGGTSSGRLQGKRRHGKFEDFSSMLQSQRDLMPLRERGNEVTEDLGNQDVSGKVFLYQPPFERYQQNNRSAAVLKDVPGDRVESANGRAGRETKCFEKKLDLADSRGDAKSTRPWRSNGPSWQAVSVGIRAFLDAELLSRKDCDSVGVLLADTRVRTRCSGDRAGRSEPSRQLAGIVEPLSRADRKGIVAENSDLKNVSPCSETTWVSQRVRGGHAHVEGGSMVPQRVEPVAECGRERDSSVYQSGGSEGGATVTVYPGEDGNVSSPGDRLWAPAVEATCGEHIPDNADVKSIVDGSTDRAECSSSVVFMKLDHDSNDETSAGSPVPESAAGNNDDGVGALIRESPTEASGDGEMQKAGEDDGNSNGVCVKDVDIAS</sequence>
<feature type="compositionally biased region" description="Polar residues" evidence="1">
    <location>
        <begin position="14"/>
        <end position="37"/>
    </location>
</feature>
<feature type="region of interest" description="Disordered" evidence="1">
    <location>
        <begin position="1129"/>
        <end position="1191"/>
    </location>
</feature>
<feature type="compositionally biased region" description="Polar residues" evidence="1">
    <location>
        <begin position="81"/>
        <end position="90"/>
    </location>
</feature>
<feature type="compositionally biased region" description="Basic and acidic residues" evidence="1">
    <location>
        <begin position="291"/>
        <end position="301"/>
    </location>
</feature>
<comment type="caution">
    <text evidence="2">The sequence shown here is derived from an EMBL/GenBank/DDBJ whole genome shotgun (WGS) entry which is preliminary data.</text>
</comment>
<protein>
    <submittedName>
        <fullName evidence="2">Uncharacterized protein</fullName>
    </submittedName>
</protein>
<dbReference type="OrthoDB" id="331378at2759"/>